<dbReference type="InterPro" id="IPR040249">
    <property type="entry name" value="Ricin_B-like_lectin_EULS3-like"/>
</dbReference>
<name>A0A835RP62_VANPL</name>
<dbReference type="OrthoDB" id="7769065at2759"/>
<evidence type="ECO:0000313" key="3">
    <source>
        <dbReference type="Proteomes" id="UP000639772"/>
    </source>
</evidence>
<dbReference type="Proteomes" id="UP000639772">
    <property type="component" value="Chromosome 3"/>
</dbReference>
<dbReference type="SUPFAM" id="SSF50370">
    <property type="entry name" value="Ricin B-like lectins"/>
    <property type="match status" value="1"/>
</dbReference>
<evidence type="ECO:0000313" key="2">
    <source>
        <dbReference type="EMBL" id="KAG0489552.1"/>
    </source>
</evidence>
<feature type="region of interest" description="Disordered" evidence="1">
    <location>
        <begin position="1"/>
        <end position="28"/>
    </location>
</feature>
<dbReference type="PANTHER" id="PTHR31257">
    <property type="entry name" value="RICIN B-LIKE LECTIN EULS3"/>
    <property type="match status" value="1"/>
</dbReference>
<feature type="compositionally biased region" description="Basic residues" evidence="1">
    <location>
        <begin position="1"/>
        <end position="11"/>
    </location>
</feature>
<dbReference type="InterPro" id="IPR035992">
    <property type="entry name" value="Ricin_B-like_lectins"/>
</dbReference>
<organism evidence="2 3">
    <name type="scientific">Vanilla planifolia</name>
    <name type="common">Vanilla</name>
    <dbReference type="NCBI Taxonomy" id="51239"/>
    <lineage>
        <taxon>Eukaryota</taxon>
        <taxon>Viridiplantae</taxon>
        <taxon>Streptophyta</taxon>
        <taxon>Embryophyta</taxon>
        <taxon>Tracheophyta</taxon>
        <taxon>Spermatophyta</taxon>
        <taxon>Magnoliopsida</taxon>
        <taxon>Liliopsida</taxon>
        <taxon>Asparagales</taxon>
        <taxon>Orchidaceae</taxon>
        <taxon>Vanilloideae</taxon>
        <taxon>Vanilleae</taxon>
        <taxon>Vanilla</taxon>
    </lineage>
</organism>
<protein>
    <submittedName>
        <fullName evidence="2">Uncharacterized protein</fullName>
    </submittedName>
</protein>
<dbReference type="CDD" id="cd23431">
    <property type="entry name" value="beta-trefoil_Ricin_AtEULS3-like"/>
    <property type="match status" value="1"/>
</dbReference>
<gene>
    <name evidence="2" type="ORF">HPP92_006415</name>
</gene>
<evidence type="ECO:0000256" key="1">
    <source>
        <dbReference type="SAM" id="MobiDB-lite"/>
    </source>
</evidence>
<dbReference type="PANTHER" id="PTHR31257:SF21">
    <property type="entry name" value="OS07G0683600 PROTEIN"/>
    <property type="match status" value="1"/>
</dbReference>
<sequence length="215" mass="24490">MSEHHHHHHHQGGYPYPPVPAEPPYGGAPVTQHTVRIFTLAEENFSLSVRDGAVHWYKDFRWSNEVKDEEGLPAFALINKATGLAIKHSLGQSHPVRLVPFNPDYLDESILWTESHDTGEGFRCIRMVNNIRLNFDAFHGDKDHGGVHDGTTVVLWEWAKGKNQRDARGDVGICCFIRIKLLFEERSLLSRRGHQAASCSSSFVRFWVCLDLRLN</sequence>
<accession>A0A835RP62</accession>
<comment type="caution">
    <text evidence="2">The sequence shown here is derived from an EMBL/GenBank/DDBJ whole genome shotgun (WGS) entry which is preliminary data.</text>
</comment>
<dbReference type="EMBL" id="JADCNM010000003">
    <property type="protein sequence ID" value="KAG0489552.1"/>
    <property type="molecule type" value="Genomic_DNA"/>
</dbReference>
<dbReference type="AlphaFoldDB" id="A0A835RP62"/>
<reference evidence="2 3" key="1">
    <citation type="journal article" date="2020" name="Nat. Food">
        <title>A phased Vanilla planifolia genome enables genetic improvement of flavour and production.</title>
        <authorList>
            <person name="Hasing T."/>
            <person name="Tang H."/>
            <person name="Brym M."/>
            <person name="Khazi F."/>
            <person name="Huang T."/>
            <person name="Chambers A.H."/>
        </authorList>
    </citation>
    <scope>NUCLEOTIDE SEQUENCE [LARGE SCALE GENOMIC DNA]</scope>
    <source>
        <tissue evidence="2">Leaf</tissue>
    </source>
</reference>
<proteinExistence type="predicted"/>